<accession>A0A7U9DVI7</accession>
<sequence>MGQVLAFAGVTVRTPHHSTRQDCSHPERGSRRSMHRGARLPAALHRSSSICLN</sequence>
<evidence type="ECO:0000256" key="1">
    <source>
        <dbReference type="SAM" id="MobiDB-lite"/>
    </source>
</evidence>
<reference evidence="3" key="1">
    <citation type="journal article" date="2013" name="Genome Biol. Evol.">
        <title>The genome sequence of Streptomyces lividans 66 reveals a novel tRNA-dependent peptide biosynthetic system within a metal-related genomic island.</title>
        <authorList>
            <person name="Cruz-Morales P."/>
            <person name="Vijgenboom E."/>
            <person name="Iruegas-Bocardo F."/>
            <person name="Girard G."/>
            <person name="Yanez-Guerra L.A."/>
            <person name="Ramos-Aboites H.E."/>
            <person name="Pernodet J.L."/>
            <person name="Anne J."/>
            <person name="van Wezel G.P."/>
            <person name="Barona-Gomez F."/>
        </authorList>
    </citation>
    <scope>NUCLEOTIDE SEQUENCE [LARGE SCALE GENOMIC DNA]</scope>
    <source>
        <strain evidence="3">1326</strain>
    </source>
</reference>
<proteinExistence type="predicted"/>
<evidence type="ECO:0000313" key="3">
    <source>
        <dbReference type="Proteomes" id="UP000014062"/>
    </source>
</evidence>
<evidence type="ECO:0000313" key="2">
    <source>
        <dbReference type="EMBL" id="EOY50914.1"/>
    </source>
</evidence>
<protein>
    <submittedName>
        <fullName evidence="2">Uncharacterized protein</fullName>
    </submittedName>
</protein>
<organism evidence="2 3">
    <name type="scientific">Streptomyces lividans 1326</name>
    <dbReference type="NCBI Taxonomy" id="1200984"/>
    <lineage>
        <taxon>Bacteria</taxon>
        <taxon>Bacillati</taxon>
        <taxon>Actinomycetota</taxon>
        <taxon>Actinomycetes</taxon>
        <taxon>Kitasatosporales</taxon>
        <taxon>Streptomycetaceae</taxon>
        <taxon>Streptomyces</taxon>
    </lineage>
</organism>
<dbReference type="AlphaFoldDB" id="A0A7U9DVI7"/>
<dbReference type="Proteomes" id="UP000014062">
    <property type="component" value="Chromosome"/>
</dbReference>
<feature type="region of interest" description="Disordered" evidence="1">
    <location>
        <begin position="8"/>
        <end position="53"/>
    </location>
</feature>
<name>A0A7U9DVI7_STRLI</name>
<dbReference type="EMBL" id="CM001889">
    <property type="protein sequence ID" value="EOY50914.1"/>
    <property type="molecule type" value="Genomic_DNA"/>
</dbReference>
<gene>
    <name evidence="2" type="ORF">SLI_6207</name>
</gene>
<feature type="compositionally biased region" description="Basic and acidic residues" evidence="1">
    <location>
        <begin position="19"/>
        <end position="30"/>
    </location>
</feature>